<dbReference type="Proteomes" id="UP000584405">
    <property type="component" value="Unassembled WGS sequence"/>
</dbReference>
<dbReference type="AlphaFoldDB" id="A0AAW3RVK9"/>
<evidence type="ECO:0000313" key="1">
    <source>
        <dbReference type="EMBL" id="MBA0160309.1"/>
    </source>
</evidence>
<evidence type="ECO:0000313" key="2">
    <source>
        <dbReference type="Proteomes" id="UP000584405"/>
    </source>
</evidence>
<sequence>MLFKLINTDGVVLSEPDIFCSINNLLTAHRECKHILFSDSDIFETISKSSLFDSLNKNAALMAHNDRRRNHSLFSLISTHVVIDFSNPDIAQKIKNENLIITVGYKYFSDTSSIQPIKLLCEDLSDVDFYTIVADFYKKRNGIRNAGFNVEATNGGGGSIKGNFEKLSNQNKLCFCILDSDKKHPKDKLGSTCSGFKENITTFSSDFYILDAHEVESLIPSSIIGELIQDGIYGQEKFIEFEKLDSMEKEDPDTKIYYDHKEGFTISKLKSLSKYSPEDFWWKVIYNNSRFGQTQCLKNKFCECDSPCSVSIGFGPKLLELSIPSLRVKSAAKIDEMLTPVLRKEWMNVGSRLFSWGCSNSKMIRTS</sequence>
<name>A0AAW3RVK9_9GAMM</name>
<proteinExistence type="predicted"/>
<accession>A0AAW3RVK9</accession>
<comment type="caution">
    <text evidence="1">The sequence shown here is derived from an EMBL/GenBank/DDBJ whole genome shotgun (WGS) entry which is preliminary data.</text>
</comment>
<dbReference type="RefSeq" id="WP_103184761.1">
    <property type="nucleotide sequence ID" value="NZ_JACDRT010000012.1"/>
</dbReference>
<protein>
    <submittedName>
        <fullName evidence="1">Uncharacterized protein</fullName>
    </submittedName>
</protein>
<gene>
    <name evidence="1" type="ORF">H0253_15800</name>
</gene>
<reference evidence="1 2" key="1">
    <citation type="submission" date="2020-07" db="EMBL/GenBank/DDBJ databases">
        <title>Updated taxonomy of Pectobacterium genus in the CIRM-CFBP bacterial collection: when new species reveal old endemic population.</title>
        <authorList>
            <person name="Pedron J."/>
            <person name="Barny M.A."/>
            <person name="Portier P."/>
        </authorList>
    </citation>
    <scope>NUCLEOTIDE SEQUENCE [LARGE SCALE GENOMIC DNA]</scope>
    <source>
        <strain evidence="1 2">CFBP5669</strain>
    </source>
</reference>
<dbReference type="EMBL" id="JACDRT010000012">
    <property type="protein sequence ID" value="MBA0160309.1"/>
    <property type="molecule type" value="Genomic_DNA"/>
</dbReference>
<organism evidence="1 2">
    <name type="scientific">Pectobacterium versatile</name>
    <dbReference type="NCBI Taxonomy" id="2488639"/>
    <lineage>
        <taxon>Bacteria</taxon>
        <taxon>Pseudomonadati</taxon>
        <taxon>Pseudomonadota</taxon>
        <taxon>Gammaproteobacteria</taxon>
        <taxon>Enterobacterales</taxon>
        <taxon>Pectobacteriaceae</taxon>
        <taxon>Pectobacterium</taxon>
    </lineage>
</organism>